<evidence type="ECO:0000256" key="1">
    <source>
        <dbReference type="SAM" id="SignalP"/>
    </source>
</evidence>
<accession>A0A224XNK5</accession>
<protein>
    <submittedName>
        <fullName evidence="2">Putative secreted protein</fullName>
    </submittedName>
</protein>
<proteinExistence type="predicted"/>
<organism evidence="2">
    <name type="scientific">Panstrongylus lignarius</name>
    <dbReference type="NCBI Taxonomy" id="156445"/>
    <lineage>
        <taxon>Eukaryota</taxon>
        <taxon>Metazoa</taxon>
        <taxon>Ecdysozoa</taxon>
        <taxon>Arthropoda</taxon>
        <taxon>Hexapoda</taxon>
        <taxon>Insecta</taxon>
        <taxon>Pterygota</taxon>
        <taxon>Neoptera</taxon>
        <taxon>Paraneoptera</taxon>
        <taxon>Hemiptera</taxon>
        <taxon>Heteroptera</taxon>
        <taxon>Panheteroptera</taxon>
        <taxon>Cimicomorpha</taxon>
        <taxon>Reduviidae</taxon>
        <taxon>Triatominae</taxon>
        <taxon>Panstrongylus</taxon>
    </lineage>
</organism>
<reference evidence="2" key="1">
    <citation type="journal article" date="2018" name="PLoS Negl. Trop. Dis.">
        <title>An insight into the salivary gland and fat body transcriptome of Panstrongylus lignarius (Hemiptera: Heteroptera), the main vector of Chagas disease in Peru.</title>
        <authorList>
            <person name="Nevoa J.C."/>
            <person name="Mendes M.T."/>
            <person name="da Silva M.V."/>
            <person name="Soares S.C."/>
            <person name="Oliveira C.J.F."/>
            <person name="Ribeiro J.M.C."/>
        </authorList>
    </citation>
    <scope>NUCLEOTIDE SEQUENCE</scope>
</reference>
<keyword evidence="1" id="KW-0732">Signal</keyword>
<feature type="chain" id="PRO_5012420379" evidence="1">
    <location>
        <begin position="25"/>
        <end position="139"/>
    </location>
</feature>
<sequence>MSSSYIMILFGIILLWNEALITSGQPLGMEDYYNLIEPKDNNNIWIKPRGKVNMKNLILSIKKIEAKQKQYWNMNDVKTETDSKTTQEITSEPTTSERIITIPTTTIYYDNPPRIPSLHEQKETDQKRFYHSILDGWVY</sequence>
<evidence type="ECO:0000313" key="2">
    <source>
        <dbReference type="EMBL" id="JAW14065.1"/>
    </source>
</evidence>
<dbReference type="AlphaFoldDB" id="A0A224XNK5"/>
<name>A0A224XNK5_9HEMI</name>
<feature type="signal peptide" evidence="1">
    <location>
        <begin position="1"/>
        <end position="24"/>
    </location>
</feature>
<dbReference type="EMBL" id="GFTR01002361">
    <property type="protein sequence ID" value="JAW14065.1"/>
    <property type="molecule type" value="Transcribed_RNA"/>
</dbReference>